<dbReference type="SUPFAM" id="SSF51735">
    <property type="entry name" value="NAD(P)-binding Rossmann-fold domains"/>
    <property type="match status" value="1"/>
</dbReference>
<dbReference type="Pfam" id="PF05368">
    <property type="entry name" value="NmrA"/>
    <property type="match status" value="1"/>
</dbReference>
<dbReference type="RefSeq" id="XP_040719236.1">
    <property type="nucleotide sequence ID" value="XM_040863504.1"/>
</dbReference>
<evidence type="ECO:0000259" key="3">
    <source>
        <dbReference type="Pfam" id="PF05368"/>
    </source>
</evidence>
<dbReference type="PANTHER" id="PTHR47706">
    <property type="entry name" value="NMRA-LIKE FAMILY PROTEIN"/>
    <property type="match status" value="1"/>
</dbReference>
<dbReference type="GO" id="GO:0016491">
    <property type="term" value="F:oxidoreductase activity"/>
    <property type="evidence" value="ECO:0007669"/>
    <property type="project" value="UniProtKB-KW"/>
</dbReference>
<dbReference type="Gene3D" id="3.40.50.720">
    <property type="entry name" value="NAD(P)-binding Rossmann-like Domain"/>
    <property type="match status" value="1"/>
</dbReference>
<evidence type="ECO:0000256" key="2">
    <source>
        <dbReference type="ARBA" id="ARBA00023002"/>
    </source>
</evidence>
<dbReference type="InterPro" id="IPR036291">
    <property type="entry name" value="NAD(P)-bd_dom_sf"/>
</dbReference>
<evidence type="ECO:0000313" key="5">
    <source>
        <dbReference type="Proteomes" id="UP000193689"/>
    </source>
</evidence>
<dbReference type="Gene3D" id="3.90.25.10">
    <property type="entry name" value="UDP-galactose 4-epimerase, domain 1"/>
    <property type="match status" value="1"/>
</dbReference>
<dbReference type="Proteomes" id="UP000193689">
    <property type="component" value="Unassembled WGS sequence"/>
</dbReference>
<dbReference type="AlphaFoldDB" id="A0A1Y2EBJ9"/>
<dbReference type="InterPro" id="IPR045312">
    <property type="entry name" value="PCBER-like"/>
</dbReference>
<evidence type="ECO:0000256" key="1">
    <source>
        <dbReference type="ARBA" id="ARBA00022857"/>
    </source>
</evidence>
<dbReference type="PANTHER" id="PTHR47706:SF11">
    <property type="entry name" value="ISOFLAVONE REDUCTASE FAMILY PROTEIN (AFU_ORTHOLOGUE AFUA_1G12510)"/>
    <property type="match status" value="1"/>
</dbReference>
<accession>A0A1Y2EBJ9</accession>
<protein>
    <submittedName>
        <fullName evidence="4">NmrA-like family protein</fullName>
    </submittedName>
</protein>
<organism evidence="4 5">
    <name type="scientific">Pseudomassariella vexata</name>
    <dbReference type="NCBI Taxonomy" id="1141098"/>
    <lineage>
        <taxon>Eukaryota</taxon>
        <taxon>Fungi</taxon>
        <taxon>Dikarya</taxon>
        <taxon>Ascomycota</taxon>
        <taxon>Pezizomycotina</taxon>
        <taxon>Sordariomycetes</taxon>
        <taxon>Xylariomycetidae</taxon>
        <taxon>Amphisphaeriales</taxon>
        <taxon>Pseudomassariaceae</taxon>
        <taxon>Pseudomassariella</taxon>
    </lineage>
</organism>
<dbReference type="InParanoid" id="A0A1Y2EBJ9"/>
<reference evidence="4 5" key="1">
    <citation type="submission" date="2016-07" db="EMBL/GenBank/DDBJ databases">
        <title>Pervasive Adenine N6-methylation of Active Genes in Fungi.</title>
        <authorList>
            <consortium name="DOE Joint Genome Institute"/>
            <person name="Mondo S.J."/>
            <person name="Dannebaum R.O."/>
            <person name="Kuo R.C."/>
            <person name="Labutti K."/>
            <person name="Haridas S."/>
            <person name="Kuo A."/>
            <person name="Salamov A."/>
            <person name="Ahrendt S.R."/>
            <person name="Lipzen A."/>
            <person name="Sullivan W."/>
            <person name="Andreopoulos W.B."/>
            <person name="Clum A."/>
            <person name="Lindquist E."/>
            <person name="Daum C."/>
            <person name="Ramamoorthy G.K."/>
            <person name="Gryganskyi A."/>
            <person name="Culley D."/>
            <person name="Magnuson J.K."/>
            <person name="James T.Y."/>
            <person name="O'Malley M.A."/>
            <person name="Stajich J.E."/>
            <person name="Spatafora J.W."/>
            <person name="Visel A."/>
            <person name="Grigoriev I.V."/>
        </authorList>
    </citation>
    <scope>NUCLEOTIDE SEQUENCE [LARGE SCALE GENOMIC DNA]</scope>
    <source>
        <strain evidence="4 5">CBS 129021</strain>
    </source>
</reference>
<gene>
    <name evidence="4" type="ORF">BCR38DRAFT_482424</name>
</gene>
<keyword evidence="5" id="KW-1185">Reference proteome</keyword>
<feature type="domain" description="NmrA-like" evidence="3">
    <location>
        <begin position="7"/>
        <end position="262"/>
    </location>
</feature>
<dbReference type="EMBL" id="MCFJ01000003">
    <property type="protein sequence ID" value="ORY68949.1"/>
    <property type="molecule type" value="Genomic_DNA"/>
</dbReference>
<proteinExistence type="predicted"/>
<sequence>MASQLPSKILIIGSTGVIGKYITAAILSAKGASIPSLSSVSILTSASTVSNPDKESLLSTWKSKGLSVITGDIHNADDVGKAYTGIDTVVSCLGRGGLLEQIDLLKWAEESDSVKWFFPSEYGTDIEYDESSNDEKPHQNKLKVRKYIRENLKKVKVTYVVTGPYLEMYLFKKPGLDVAGGFDAGKKDAVLVGDGEGKIGVTTMPDVGKLVAAALAHPEASQDKILKVQSFVTTPKEILAEFQKQTGVQFKVDYTPIDKLEEAEQKLWAEGNPAAALLTLRRIWASGKTLYEKTDNEVIGLKPEDMETLDFVVKKAINGEGW</sequence>
<dbReference type="InterPro" id="IPR051609">
    <property type="entry name" value="NmrA/Isoflavone_reductase-like"/>
</dbReference>
<name>A0A1Y2EBJ9_9PEZI</name>
<comment type="caution">
    <text evidence="4">The sequence shown here is derived from an EMBL/GenBank/DDBJ whole genome shotgun (WGS) entry which is preliminary data.</text>
</comment>
<keyword evidence="2" id="KW-0560">Oxidoreductase</keyword>
<evidence type="ECO:0000313" key="4">
    <source>
        <dbReference type="EMBL" id="ORY68949.1"/>
    </source>
</evidence>
<dbReference type="CDD" id="cd05259">
    <property type="entry name" value="PCBER_SDR_a"/>
    <property type="match status" value="1"/>
</dbReference>
<dbReference type="GeneID" id="63779716"/>
<dbReference type="STRING" id="1141098.A0A1Y2EBJ9"/>
<dbReference type="InterPro" id="IPR008030">
    <property type="entry name" value="NmrA-like"/>
</dbReference>
<keyword evidence="1" id="KW-0521">NADP</keyword>
<dbReference type="OrthoDB" id="419598at2759"/>